<evidence type="ECO:0000256" key="5">
    <source>
        <dbReference type="ARBA" id="ARBA00022692"/>
    </source>
</evidence>
<name>A0A2N9I9M6_FAGSY</name>
<evidence type="ECO:0000256" key="11">
    <source>
        <dbReference type="ARBA" id="ARBA00022989"/>
    </source>
</evidence>
<keyword evidence="8" id="KW-0547">Nucleotide-binding</keyword>
<dbReference type="FunFam" id="1.10.510.10:FF:000336">
    <property type="entry name" value="Cysteine-rich receptor-like protein kinase 2"/>
    <property type="match status" value="1"/>
</dbReference>
<gene>
    <name evidence="21" type="ORF">FSB_LOCUS50549</name>
</gene>
<dbReference type="GO" id="GO:0004674">
    <property type="term" value="F:protein serine/threonine kinase activity"/>
    <property type="evidence" value="ECO:0007669"/>
    <property type="project" value="UniProtKB-KW"/>
</dbReference>
<dbReference type="SUPFAM" id="SSF56112">
    <property type="entry name" value="Protein kinase-like (PK-like)"/>
    <property type="match status" value="1"/>
</dbReference>
<comment type="catalytic activity">
    <reaction evidence="16">
        <text>L-threonyl-[protein] + ATP = O-phospho-L-threonyl-[protein] + ADP + H(+)</text>
        <dbReference type="Rhea" id="RHEA:46608"/>
        <dbReference type="Rhea" id="RHEA-COMP:11060"/>
        <dbReference type="Rhea" id="RHEA-COMP:11605"/>
        <dbReference type="ChEBI" id="CHEBI:15378"/>
        <dbReference type="ChEBI" id="CHEBI:30013"/>
        <dbReference type="ChEBI" id="CHEBI:30616"/>
        <dbReference type="ChEBI" id="CHEBI:61977"/>
        <dbReference type="ChEBI" id="CHEBI:456216"/>
    </reaction>
</comment>
<feature type="chain" id="PRO_5014938590" description="Protein kinase domain-containing protein" evidence="18">
    <location>
        <begin position="29"/>
        <end position="676"/>
    </location>
</feature>
<organism evidence="21">
    <name type="scientific">Fagus sylvatica</name>
    <name type="common">Beechnut</name>
    <dbReference type="NCBI Taxonomy" id="28930"/>
    <lineage>
        <taxon>Eukaryota</taxon>
        <taxon>Viridiplantae</taxon>
        <taxon>Streptophyta</taxon>
        <taxon>Embryophyta</taxon>
        <taxon>Tracheophyta</taxon>
        <taxon>Spermatophyta</taxon>
        <taxon>Magnoliopsida</taxon>
        <taxon>eudicotyledons</taxon>
        <taxon>Gunneridae</taxon>
        <taxon>Pentapetalae</taxon>
        <taxon>rosids</taxon>
        <taxon>fabids</taxon>
        <taxon>Fagales</taxon>
        <taxon>Fagaceae</taxon>
        <taxon>Fagus</taxon>
    </lineage>
</organism>
<keyword evidence="5 17" id="KW-0812">Transmembrane</keyword>
<evidence type="ECO:0000256" key="13">
    <source>
        <dbReference type="ARBA" id="ARBA00023170"/>
    </source>
</evidence>
<dbReference type="Gene3D" id="3.30.430.20">
    <property type="entry name" value="Gnk2 domain, C-X8-C-X2-C motif"/>
    <property type="match status" value="2"/>
</dbReference>
<feature type="signal peptide" evidence="18">
    <location>
        <begin position="1"/>
        <end position="28"/>
    </location>
</feature>
<dbReference type="SMART" id="SM00220">
    <property type="entry name" value="S_TKc"/>
    <property type="match status" value="1"/>
</dbReference>
<keyword evidence="10" id="KW-0067">ATP-binding</keyword>
<evidence type="ECO:0000256" key="14">
    <source>
        <dbReference type="ARBA" id="ARBA00023180"/>
    </source>
</evidence>
<dbReference type="CDD" id="cd14066">
    <property type="entry name" value="STKc_IRAK"/>
    <property type="match status" value="1"/>
</dbReference>
<keyword evidence="6 18" id="KW-0732">Signal</keyword>
<dbReference type="InterPro" id="IPR011009">
    <property type="entry name" value="Kinase-like_dom_sf"/>
</dbReference>
<dbReference type="InterPro" id="IPR000719">
    <property type="entry name" value="Prot_kinase_dom"/>
</dbReference>
<dbReference type="Gene3D" id="3.30.200.20">
    <property type="entry name" value="Phosphorylase Kinase, domain 1"/>
    <property type="match status" value="1"/>
</dbReference>
<keyword evidence="13" id="KW-0675">Receptor</keyword>
<keyword evidence="9" id="KW-0418">Kinase</keyword>
<comment type="catalytic activity">
    <reaction evidence="15">
        <text>L-seryl-[protein] + ATP = O-phospho-L-seryl-[protein] + ADP + H(+)</text>
        <dbReference type="Rhea" id="RHEA:17989"/>
        <dbReference type="Rhea" id="RHEA-COMP:9863"/>
        <dbReference type="Rhea" id="RHEA-COMP:11604"/>
        <dbReference type="ChEBI" id="CHEBI:15378"/>
        <dbReference type="ChEBI" id="CHEBI:29999"/>
        <dbReference type="ChEBI" id="CHEBI:30616"/>
        <dbReference type="ChEBI" id="CHEBI:83421"/>
        <dbReference type="ChEBI" id="CHEBI:456216"/>
    </reaction>
</comment>
<sequence>MQLTIPNPQTPKWVFLIFFIFFFNTTFSNPQTFEAGVFCGSLKQEASPNFIPNFITAMDEVSRRFNEYNWGANAVVLSNPEVFTYAQCYGFLSHKDCLACFSEIRTKLPKCLPSNSGRIYLDGCFLRYDNYNFFAEALNEKHDTVKCGSLTEVNKDKSIGKEFGKIVYKALENVTEIAVANKGFALTVERGGLEAIYAMAQCWMTVDTKSCKKCLLDAWLKLRKCSPATDGRVMNAGCYLRYSTEKFFDDGLLREDKSGPSNVGVIIASILSAIALIMLALFGALLGYKRISQKKKAQNDLTGGSVPVSETNLNFMYEMLEKATNGFDDSMKLGQGGAGSVFKGNLPDGTTVAVKRLVFNTRQWVDEFFNEVNLISGVQHENLVRLLGCSIEGPESLLVYEYVPNRSLEEVLFAKDTVHILSWQKRFDIIAGIAEGLAYLHGGCGEKIIHRDIKSSNILLDETLSPKIADFGLVRCVNPDKSHTSTGIIAGTLGYMAPEYLVRGQLTEKTDVYAFGVLALEIVCGRKNSIFTQGSSSVLQSVWKHYKANNITESVDPSFKGGYHAKEASNVLRIGLLCTQSSLALRPSMSEVVRMLTDEECVIPSPKQAPFLNASILSLDDTSRTSATRTTTKLSYYYSDKSSNEQLTHEGTSFHTAKSTFVSSAGSISPSKLEAS</sequence>
<dbReference type="Pfam" id="PF07714">
    <property type="entry name" value="PK_Tyr_Ser-Thr"/>
    <property type="match status" value="1"/>
</dbReference>
<evidence type="ECO:0000256" key="10">
    <source>
        <dbReference type="ARBA" id="ARBA00022840"/>
    </source>
</evidence>
<evidence type="ECO:0008006" key="22">
    <source>
        <dbReference type="Google" id="ProtNLM"/>
    </source>
</evidence>
<evidence type="ECO:0000313" key="21">
    <source>
        <dbReference type="EMBL" id="SPD22667.1"/>
    </source>
</evidence>
<comment type="subcellular location">
    <subcellularLocation>
        <location evidence="1">Membrane</location>
        <topology evidence="1">Single-pass membrane protein</topology>
    </subcellularLocation>
</comment>
<dbReference type="PROSITE" id="PS00108">
    <property type="entry name" value="PROTEIN_KINASE_ST"/>
    <property type="match status" value="1"/>
</dbReference>
<accession>A0A2N9I9M6</accession>
<evidence type="ECO:0000256" key="16">
    <source>
        <dbReference type="ARBA" id="ARBA00047951"/>
    </source>
</evidence>
<dbReference type="InterPro" id="IPR052059">
    <property type="entry name" value="CR_Ser/Thr_kinase"/>
</dbReference>
<dbReference type="EMBL" id="OIVN01005479">
    <property type="protein sequence ID" value="SPD22667.1"/>
    <property type="molecule type" value="Genomic_DNA"/>
</dbReference>
<keyword evidence="3" id="KW-0597">Phosphoprotein</keyword>
<dbReference type="InterPro" id="IPR038408">
    <property type="entry name" value="GNK2_sf"/>
</dbReference>
<evidence type="ECO:0000256" key="12">
    <source>
        <dbReference type="ARBA" id="ARBA00023136"/>
    </source>
</evidence>
<dbReference type="InterPro" id="IPR001245">
    <property type="entry name" value="Ser-Thr/Tyr_kinase_cat_dom"/>
</dbReference>
<feature type="domain" description="Protein kinase" evidence="19">
    <location>
        <begin position="327"/>
        <end position="612"/>
    </location>
</feature>
<evidence type="ECO:0000256" key="8">
    <source>
        <dbReference type="ARBA" id="ARBA00022741"/>
    </source>
</evidence>
<dbReference type="GO" id="GO:0016020">
    <property type="term" value="C:membrane"/>
    <property type="evidence" value="ECO:0007669"/>
    <property type="project" value="UniProtKB-SubCell"/>
</dbReference>
<evidence type="ECO:0000256" key="17">
    <source>
        <dbReference type="SAM" id="Phobius"/>
    </source>
</evidence>
<proteinExistence type="predicted"/>
<feature type="domain" description="Gnk2-homologous" evidence="20">
    <location>
        <begin position="145"/>
        <end position="247"/>
    </location>
</feature>
<dbReference type="GO" id="GO:0005524">
    <property type="term" value="F:ATP binding"/>
    <property type="evidence" value="ECO:0007669"/>
    <property type="project" value="UniProtKB-KW"/>
</dbReference>
<evidence type="ECO:0000256" key="18">
    <source>
        <dbReference type="SAM" id="SignalP"/>
    </source>
</evidence>
<evidence type="ECO:0000256" key="2">
    <source>
        <dbReference type="ARBA" id="ARBA00022527"/>
    </source>
</evidence>
<evidence type="ECO:0000256" key="1">
    <source>
        <dbReference type="ARBA" id="ARBA00004167"/>
    </source>
</evidence>
<dbReference type="InterPro" id="IPR002902">
    <property type="entry name" value="GNK2"/>
</dbReference>
<evidence type="ECO:0000256" key="15">
    <source>
        <dbReference type="ARBA" id="ARBA00047558"/>
    </source>
</evidence>
<evidence type="ECO:0000256" key="6">
    <source>
        <dbReference type="ARBA" id="ARBA00022729"/>
    </source>
</evidence>
<dbReference type="Pfam" id="PF01657">
    <property type="entry name" value="Stress-antifung"/>
    <property type="match status" value="2"/>
</dbReference>
<reference evidence="21" key="1">
    <citation type="submission" date="2018-02" db="EMBL/GenBank/DDBJ databases">
        <authorList>
            <person name="Cohen D.B."/>
            <person name="Kent A.D."/>
        </authorList>
    </citation>
    <scope>NUCLEOTIDE SEQUENCE</scope>
</reference>
<evidence type="ECO:0000259" key="20">
    <source>
        <dbReference type="PROSITE" id="PS51473"/>
    </source>
</evidence>
<evidence type="ECO:0000256" key="4">
    <source>
        <dbReference type="ARBA" id="ARBA00022679"/>
    </source>
</evidence>
<evidence type="ECO:0000256" key="7">
    <source>
        <dbReference type="ARBA" id="ARBA00022737"/>
    </source>
</evidence>
<feature type="transmembrane region" description="Helical" evidence="17">
    <location>
        <begin position="263"/>
        <end position="288"/>
    </location>
</feature>
<keyword evidence="12 17" id="KW-0472">Membrane</keyword>
<dbReference type="CDD" id="cd23509">
    <property type="entry name" value="Gnk2-like"/>
    <property type="match status" value="2"/>
</dbReference>
<keyword evidence="4" id="KW-0808">Transferase</keyword>
<keyword evidence="11 17" id="KW-1133">Transmembrane helix</keyword>
<keyword evidence="7" id="KW-0677">Repeat</keyword>
<evidence type="ECO:0000256" key="9">
    <source>
        <dbReference type="ARBA" id="ARBA00022777"/>
    </source>
</evidence>
<evidence type="ECO:0000259" key="19">
    <source>
        <dbReference type="PROSITE" id="PS50011"/>
    </source>
</evidence>
<dbReference type="PANTHER" id="PTHR47973">
    <property type="entry name" value="CYSTEINE-RICH RECEPTOR-LIKE PROTEIN KINASE 3"/>
    <property type="match status" value="1"/>
</dbReference>
<dbReference type="PROSITE" id="PS51473">
    <property type="entry name" value="GNK2"/>
    <property type="match status" value="2"/>
</dbReference>
<dbReference type="InterPro" id="IPR008271">
    <property type="entry name" value="Ser/Thr_kinase_AS"/>
</dbReference>
<dbReference type="Gene3D" id="1.10.510.10">
    <property type="entry name" value="Transferase(Phosphotransferase) domain 1"/>
    <property type="match status" value="1"/>
</dbReference>
<protein>
    <recommendedName>
        <fullName evidence="22">Protein kinase domain-containing protein</fullName>
    </recommendedName>
</protein>
<dbReference type="PROSITE" id="PS50011">
    <property type="entry name" value="PROTEIN_KINASE_DOM"/>
    <property type="match status" value="1"/>
</dbReference>
<dbReference type="FunFam" id="3.30.430.20:FF:000015">
    <property type="entry name" value="Cysteine-rich receptor-like protein kinase 3"/>
    <property type="match status" value="1"/>
</dbReference>
<keyword evidence="14" id="KW-0325">Glycoprotein</keyword>
<dbReference type="AlphaFoldDB" id="A0A2N9I9M6"/>
<keyword evidence="2" id="KW-0723">Serine/threonine-protein kinase</keyword>
<feature type="domain" description="Gnk2-homologous" evidence="20">
    <location>
        <begin position="32"/>
        <end position="133"/>
    </location>
</feature>
<dbReference type="FunFam" id="3.30.200.20:FF:000177">
    <property type="entry name" value="Cysteine-rich receptor-like protein kinase 2"/>
    <property type="match status" value="1"/>
</dbReference>
<dbReference type="FunFam" id="3.30.430.20:FF:000005">
    <property type="entry name" value="Cysteine-rich receptor-like protein kinase 2"/>
    <property type="match status" value="1"/>
</dbReference>
<evidence type="ECO:0000256" key="3">
    <source>
        <dbReference type="ARBA" id="ARBA00022553"/>
    </source>
</evidence>